<sequence>MQIQPQCGTGANILPSQASQASKRTTVYYEHVRVTGLPKERGRQYGKQAAAKIRRNIAHYMKPGQLPPWERTVKYINDIYVPGLKEYFPSALEEMKGIAEGSGVTVEEIIMLNARYDLSRAPGGSRYRPPTEDKRVLTTGLCRSIDGAEDWDDLDNECTSSAFWQGATAGGGVYTAQNWDISSHLYEDDLVILLEVHPDPSENAPIMFLITEAGQMGRSGMNSAGLGLTANSLNSTADYFPEEGVKTPRLPVSLLRRMFLQEKSFPKALQAVYHAPRHVSNNLTLSTAEGFALCMEITPDEAFVITPSARDAHIVHSNHFLAPAVHARAAAGIADAYPGGSSWFRHLRFEKGVLPFLDGAVDVDVITRALSDHLGYPQSLCAHVDTSGGEGIPGYPFKKSMTVACVVYDLTRKVVTVCKGPPCQGVFEKFKLDGGC</sequence>
<accession>A0ACB9YLB3</accession>
<protein>
    <submittedName>
        <fullName evidence="1">Uncharacterized protein</fullName>
    </submittedName>
</protein>
<dbReference type="Proteomes" id="UP001497700">
    <property type="component" value="Unassembled WGS sequence"/>
</dbReference>
<evidence type="ECO:0000313" key="2">
    <source>
        <dbReference type="Proteomes" id="UP001497700"/>
    </source>
</evidence>
<evidence type="ECO:0000313" key="1">
    <source>
        <dbReference type="EMBL" id="KAI4859977.1"/>
    </source>
</evidence>
<proteinExistence type="predicted"/>
<dbReference type="EMBL" id="MU393605">
    <property type="protein sequence ID" value="KAI4859977.1"/>
    <property type="molecule type" value="Genomic_DNA"/>
</dbReference>
<comment type="caution">
    <text evidence="1">The sequence shown here is derived from an EMBL/GenBank/DDBJ whole genome shotgun (WGS) entry which is preliminary data.</text>
</comment>
<keyword evidence="2" id="KW-1185">Reference proteome</keyword>
<organism evidence="1 2">
    <name type="scientific">Hypoxylon rubiginosum</name>
    <dbReference type="NCBI Taxonomy" id="110542"/>
    <lineage>
        <taxon>Eukaryota</taxon>
        <taxon>Fungi</taxon>
        <taxon>Dikarya</taxon>
        <taxon>Ascomycota</taxon>
        <taxon>Pezizomycotina</taxon>
        <taxon>Sordariomycetes</taxon>
        <taxon>Xylariomycetidae</taxon>
        <taxon>Xylariales</taxon>
        <taxon>Hypoxylaceae</taxon>
        <taxon>Hypoxylon</taxon>
    </lineage>
</organism>
<reference evidence="1 2" key="1">
    <citation type="journal article" date="2022" name="New Phytol.">
        <title>Ecological generalism drives hyperdiversity of secondary metabolite gene clusters in xylarialean endophytes.</title>
        <authorList>
            <person name="Franco M.E.E."/>
            <person name="Wisecaver J.H."/>
            <person name="Arnold A.E."/>
            <person name="Ju Y.M."/>
            <person name="Slot J.C."/>
            <person name="Ahrendt S."/>
            <person name="Moore L.P."/>
            <person name="Eastman K.E."/>
            <person name="Scott K."/>
            <person name="Konkel Z."/>
            <person name="Mondo S.J."/>
            <person name="Kuo A."/>
            <person name="Hayes R.D."/>
            <person name="Haridas S."/>
            <person name="Andreopoulos B."/>
            <person name="Riley R."/>
            <person name="LaButti K."/>
            <person name="Pangilinan J."/>
            <person name="Lipzen A."/>
            <person name="Amirebrahimi M."/>
            <person name="Yan J."/>
            <person name="Adam C."/>
            <person name="Keymanesh K."/>
            <person name="Ng V."/>
            <person name="Louie K."/>
            <person name="Northen T."/>
            <person name="Drula E."/>
            <person name="Henrissat B."/>
            <person name="Hsieh H.M."/>
            <person name="Youens-Clark K."/>
            <person name="Lutzoni F."/>
            <person name="Miadlikowska J."/>
            <person name="Eastwood D.C."/>
            <person name="Hamelin R.C."/>
            <person name="Grigoriev I.V."/>
            <person name="U'Ren J.M."/>
        </authorList>
    </citation>
    <scope>NUCLEOTIDE SEQUENCE [LARGE SCALE GENOMIC DNA]</scope>
    <source>
        <strain evidence="1 2">CBS 119005</strain>
    </source>
</reference>
<name>A0ACB9YLB3_9PEZI</name>
<gene>
    <name evidence="1" type="ORF">F4820DRAFT_131269</name>
</gene>